<dbReference type="Pfam" id="PF02316">
    <property type="entry name" value="HTH_Tnp_Mu_1"/>
    <property type="match status" value="1"/>
</dbReference>
<dbReference type="EMBL" id="FNQS01000007">
    <property type="protein sequence ID" value="SEA72789.1"/>
    <property type="molecule type" value="Genomic_DNA"/>
</dbReference>
<dbReference type="Proteomes" id="UP000187280">
    <property type="component" value="Unassembled WGS sequence"/>
</dbReference>
<evidence type="ECO:0000313" key="2">
    <source>
        <dbReference type="EMBL" id="SEA72789.1"/>
    </source>
</evidence>
<gene>
    <name evidence="2" type="ORF">SAMN02982996_02345</name>
</gene>
<dbReference type="eggNOG" id="COG2932">
    <property type="taxonomic scope" value="Bacteria"/>
</dbReference>
<proteinExistence type="predicted"/>
<keyword evidence="3" id="KW-1185">Reference proteome</keyword>
<dbReference type="GO" id="GO:0003677">
    <property type="term" value="F:DNA binding"/>
    <property type="evidence" value="ECO:0007669"/>
    <property type="project" value="UniProtKB-KW"/>
</dbReference>
<feature type="domain" description="HTH Mu-type" evidence="1">
    <location>
        <begin position="12"/>
        <end position="79"/>
    </location>
</feature>
<organism evidence="2 3">
    <name type="scientific">Lonsdalea quercina</name>
    <dbReference type="NCBI Taxonomy" id="71657"/>
    <lineage>
        <taxon>Bacteria</taxon>
        <taxon>Pseudomonadati</taxon>
        <taxon>Pseudomonadota</taxon>
        <taxon>Gammaproteobacteria</taxon>
        <taxon>Enterobacterales</taxon>
        <taxon>Pectobacteriaceae</taxon>
        <taxon>Lonsdalea</taxon>
    </lineage>
</organism>
<evidence type="ECO:0000259" key="1">
    <source>
        <dbReference type="PROSITE" id="PS51702"/>
    </source>
</evidence>
<dbReference type="InterPro" id="IPR003314">
    <property type="entry name" value="Mu-type_HTH"/>
</dbReference>
<dbReference type="SUPFAM" id="SSF46955">
    <property type="entry name" value="Putative DNA-binding domain"/>
    <property type="match status" value="1"/>
</dbReference>
<accession>A0A1H4DJX7</accession>
<dbReference type="PROSITE" id="PS51702">
    <property type="entry name" value="HTH_MU"/>
    <property type="match status" value="1"/>
</dbReference>
<sequence length="141" mass="15705">MECQANLEGNMDKKWFATKELLGVAGLPTSRQGLNKKAKENGWEKRRRKGVQGKGVEYAIWSLPDSVKHSLMMEESPVPEYATPAETELLSTWIQVYHQLTGSERTQLINHILHEGALAMLSRLGGSPQASDTQGDVQNSR</sequence>
<protein>
    <submittedName>
        <fullName evidence="2">Mu DNA-binding domain-containing protein</fullName>
    </submittedName>
</protein>
<evidence type="ECO:0000313" key="3">
    <source>
        <dbReference type="Proteomes" id="UP000187280"/>
    </source>
</evidence>
<keyword evidence="2" id="KW-0238">DNA-binding</keyword>
<name>A0A1H4DJX7_9GAMM</name>
<dbReference type="AlphaFoldDB" id="A0A1H4DJX7"/>
<reference evidence="2 3" key="1">
    <citation type="submission" date="2016-10" db="EMBL/GenBank/DDBJ databases">
        <authorList>
            <person name="de Groot N.N."/>
        </authorList>
    </citation>
    <scope>NUCLEOTIDE SEQUENCE [LARGE SCALE GENOMIC DNA]</scope>
    <source>
        <strain evidence="2 3">ATCC 29281</strain>
    </source>
</reference>
<dbReference type="Gene3D" id="1.10.10.10">
    <property type="entry name" value="Winged helix-like DNA-binding domain superfamily/Winged helix DNA-binding domain"/>
    <property type="match status" value="1"/>
</dbReference>
<dbReference type="InterPro" id="IPR036388">
    <property type="entry name" value="WH-like_DNA-bd_sf"/>
</dbReference>
<dbReference type="STRING" id="71657.SAMN02982996_02345"/>
<dbReference type="InterPro" id="IPR009061">
    <property type="entry name" value="DNA-bd_dom_put_sf"/>
</dbReference>